<feature type="transmembrane region" description="Helical" evidence="1">
    <location>
        <begin position="28"/>
        <end position="46"/>
    </location>
</feature>
<comment type="caution">
    <text evidence="2">The sequence shown here is derived from an EMBL/GenBank/DDBJ whole genome shotgun (WGS) entry which is preliminary data.</text>
</comment>
<accession>A0ABW0QNS0</accession>
<feature type="transmembrane region" description="Helical" evidence="1">
    <location>
        <begin position="58"/>
        <end position="77"/>
    </location>
</feature>
<feature type="transmembrane region" description="Helical" evidence="1">
    <location>
        <begin position="89"/>
        <end position="105"/>
    </location>
</feature>
<evidence type="ECO:0000256" key="1">
    <source>
        <dbReference type="SAM" id="Phobius"/>
    </source>
</evidence>
<keyword evidence="3" id="KW-1185">Reference proteome</keyword>
<sequence>MIATAHDPATNETRQANVAEKVSLVRIYVLRATYLLLVIGLGAMIVPNIVSHPVISRGVIPSLLGAVWVLAFVGIRYPLEMLPLLMFEFVWKSLWMLAYGLPQWSAGKLPPTFTEDFFNIGMGVILMPLVIPWGYVYRHYVKRTGARWR</sequence>
<name>A0ABW0QNS0_9GAMM</name>
<dbReference type="Proteomes" id="UP001596114">
    <property type="component" value="Unassembled WGS sequence"/>
</dbReference>
<keyword evidence="1" id="KW-1133">Transmembrane helix</keyword>
<keyword evidence="1" id="KW-0472">Membrane</keyword>
<keyword evidence="1" id="KW-0812">Transmembrane</keyword>
<evidence type="ECO:0000313" key="2">
    <source>
        <dbReference type="EMBL" id="MFC5525832.1"/>
    </source>
</evidence>
<evidence type="ECO:0008006" key="4">
    <source>
        <dbReference type="Google" id="ProtNLM"/>
    </source>
</evidence>
<gene>
    <name evidence="2" type="ORF">ACFPPA_08775</name>
</gene>
<proteinExistence type="predicted"/>
<protein>
    <recommendedName>
        <fullName evidence="4">DUF2809 domain-containing protein</fullName>
    </recommendedName>
</protein>
<organism evidence="2 3">
    <name type="scientific">Rhodanobacter ginsengisoli</name>
    <dbReference type="NCBI Taxonomy" id="418646"/>
    <lineage>
        <taxon>Bacteria</taxon>
        <taxon>Pseudomonadati</taxon>
        <taxon>Pseudomonadota</taxon>
        <taxon>Gammaproteobacteria</taxon>
        <taxon>Lysobacterales</taxon>
        <taxon>Rhodanobacteraceae</taxon>
        <taxon>Rhodanobacter</taxon>
    </lineage>
</organism>
<dbReference type="EMBL" id="JBHSNF010000001">
    <property type="protein sequence ID" value="MFC5525832.1"/>
    <property type="molecule type" value="Genomic_DNA"/>
</dbReference>
<reference evidence="3" key="1">
    <citation type="journal article" date="2019" name="Int. J. Syst. Evol. Microbiol.">
        <title>The Global Catalogue of Microorganisms (GCM) 10K type strain sequencing project: providing services to taxonomists for standard genome sequencing and annotation.</title>
        <authorList>
            <consortium name="The Broad Institute Genomics Platform"/>
            <consortium name="The Broad Institute Genome Sequencing Center for Infectious Disease"/>
            <person name="Wu L."/>
            <person name="Ma J."/>
        </authorList>
    </citation>
    <scope>NUCLEOTIDE SEQUENCE [LARGE SCALE GENOMIC DNA]</scope>
    <source>
        <strain evidence="3">CGMCC 1.16619</strain>
    </source>
</reference>
<evidence type="ECO:0000313" key="3">
    <source>
        <dbReference type="Proteomes" id="UP001596114"/>
    </source>
</evidence>
<dbReference type="RefSeq" id="WP_377319288.1">
    <property type="nucleotide sequence ID" value="NZ_JBHSNF010000001.1"/>
</dbReference>
<feature type="transmembrane region" description="Helical" evidence="1">
    <location>
        <begin position="117"/>
        <end position="137"/>
    </location>
</feature>